<dbReference type="InterPro" id="IPR013870">
    <property type="entry name" value="Ribosomal_mL54"/>
</dbReference>
<evidence type="ECO:0000256" key="6">
    <source>
        <dbReference type="ARBA" id="ARBA00033752"/>
    </source>
</evidence>
<keyword evidence="3" id="KW-0689">Ribosomal protein</keyword>
<feature type="compositionally biased region" description="Low complexity" evidence="8">
    <location>
        <begin position="24"/>
        <end position="37"/>
    </location>
</feature>
<evidence type="ECO:0000256" key="4">
    <source>
        <dbReference type="ARBA" id="ARBA00023128"/>
    </source>
</evidence>
<evidence type="ECO:0000256" key="2">
    <source>
        <dbReference type="ARBA" id="ARBA00022946"/>
    </source>
</evidence>
<dbReference type="PANTHER" id="PTHR28595:SF1">
    <property type="entry name" value="LARGE RIBOSOMAL SUBUNIT PROTEIN ML54"/>
    <property type="match status" value="1"/>
</dbReference>
<accession>A0ABR2ZGF6</accession>
<dbReference type="EMBL" id="JBBXMP010000219">
    <property type="protein sequence ID" value="KAL0059547.1"/>
    <property type="molecule type" value="Genomic_DNA"/>
</dbReference>
<feature type="region of interest" description="Disordered" evidence="8">
    <location>
        <begin position="95"/>
        <end position="124"/>
    </location>
</feature>
<protein>
    <recommendedName>
        <fullName evidence="7">Large ribosomal subunit protein mL54</fullName>
    </recommendedName>
</protein>
<feature type="compositionally biased region" description="Basic and acidic residues" evidence="8">
    <location>
        <begin position="112"/>
        <end position="124"/>
    </location>
</feature>
<evidence type="ECO:0000256" key="5">
    <source>
        <dbReference type="ARBA" id="ARBA00023274"/>
    </source>
</evidence>
<dbReference type="Pfam" id="PF08561">
    <property type="entry name" value="Ribosomal_L37"/>
    <property type="match status" value="1"/>
</dbReference>
<name>A0ABR2ZGF6_9AGAR</name>
<keyword evidence="5" id="KW-0687">Ribonucleoprotein</keyword>
<evidence type="ECO:0000256" key="3">
    <source>
        <dbReference type="ARBA" id="ARBA00022980"/>
    </source>
</evidence>
<evidence type="ECO:0000256" key="7">
    <source>
        <dbReference type="ARBA" id="ARBA00035179"/>
    </source>
</evidence>
<comment type="subcellular location">
    <subcellularLocation>
        <location evidence="1">Mitochondrion</location>
    </subcellularLocation>
</comment>
<sequence>MFSLSLRRAQKSVCTACRYRGVATSTPTTPNTSPKSSADASQKPGSTTIPTSSCPADTILPGVNYLKGQEPVLAKPDEWYPEWLWTVLEPKKIEYDGPGGKYEKMQRRRDNKQKIKERNFMSTQ</sequence>
<feature type="region of interest" description="Disordered" evidence="8">
    <location>
        <begin position="22"/>
        <end position="55"/>
    </location>
</feature>
<keyword evidence="10" id="KW-1185">Reference proteome</keyword>
<evidence type="ECO:0000313" key="10">
    <source>
        <dbReference type="Proteomes" id="UP001437256"/>
    </source>
</evidence>
<keyword evidence="2" id="KW-0809">Transit peptide</keyword>
<evidence type="ECO:0000313" key="9">
    <source>
        <dbReference type="EMBL" id="KAL0059547.1"/>
    </source>
</evidence>
<gene>
    <name evidence="9" type="ORF">AAF712_013692</name>
</gene>
<organism evidence="9 10">
    <name type="scientific">Marasmius tenuissimus</name>
    <dbReference type="NCBI Taxonomy" id="585030"/>
    <lineage>
        <taxon>Eukaryota</taxon>
        <taxon>Fungi</taxon>
        <taxon>Dikarya</taxon>
        <taxon>Basidiomycota</taxon>
        <taxon>Agaricomycotina</taxon>
        <taxon>Agaricomycetes</taxon>
        <taxon>Agaricomycetidae</taxon>
        <taxon>Agaricales</taxon>
        <taxon>Marasmiineae</taxon>
        <taxon>Marasmiaceae</taxon>
        <taxon>Marasmius</taxon>
    </lineage>
</organism>
<comment type="caution">
    <text evidence="9">The sequence shown here is derived from an EMBL/GenBank/DDBJ whole genome shotgun (WGS) entry which is preliminary data.</text>
</comment>
<proteinExistence type="inferred from homology"/>
<evidence type="ECO:0000256" key="1">
    <source>
        <dbReference type="ARBA" id="ARBA00004173"/>
    </source>
</evidence>
<keyword evidence="4" id="KW-0496">Mitochondrion</keyword>
<dbReference type="PANTHER" id="PTHR28595">
    <property type="entry name" value="39S RIBOSOMAL PROTEIN L54, MITOCHONDRIAL"/>
    <property type="match status" value="1"/>
</dbReference>
<dbReference type="Proteomes" id="UP001437256">
    <property type="component" value="Unassembled WGS sequence"/>
</dbReference>
<feature type="compositionally biased region" description="Basic and acidic residues" evidence="8">
    <location>
        <begin position="95"/>
        <end position="105"/>
    </location>
</feature>
<evidence type="ECO:0000256" key="8">
    <source>
        <dbReference type="SAM" id="MobiDB-lite"/>
    </source>
</evidence>
<feature type="compositionally biased region" description="Polar residues" evidence="8">
    <location>
        <begin position="38"/>
        <end position="55"/>
    </location>
</feature>
<comment type="similarity">
    <text evidence="6">Belongs to the mitochondrion-specific ribosomal protein mL54 family.</text>
</comment>
<reference evidence="9 10" key="1">
    <citation type="submission" date="2024-05" db="EMBL/GenBank/DDBJ databases">
        <title>A draft genome resource for the thread blight pathogen Marasmius tenuissimus strain MS-2.</title>
        <authorList>
            <person name="Yulfo-Soto G.E."/>
            <person name="Baruah I.K."/>
            <person name="Amoako-Attah I."/>
            <person name="Bukari Y."/>
            <person name="Meinhardt L.W."/>
            <person name="Bailey B.A."/>
            <person name="Cohen S.P."/>
        </authorList>
    </citation>
    <scope>NUCLEOTIDE SEQUENCE [LARGE SCALE GENOMIC DNA]</scope>
    <source>
        <strain evidence="9 10">MS-2</strain>
    </source>
</reference>